<keyword evidence="4 7" id="KW-0808">Transferase</keyword>
<evidence type="ECO:0000256" key="5">
    <source>
        <dbReference type="ARBA" id="ARBA00023141"/>
    </source>
</evidence>
<feature type="binding site" evidence="7">
    <location>
        <position position="424"/>
    </location>
    <ligand>
        <name>phosphoenolpyruvate</name>
        <dbReference type="ChEBI" id="CHEBI:58702"/>
    </ligand>
</feature>
<comment type="similarity">
    <text evidence="2 7">Belongs to the EPSP synthase family.</text>
</comment>
<feature type="binding site" evidence="7">
    <location>
        <position position="33"/>
    </location>
    <ligand>
        <name>3-phosphoshikimate</name>
        <dbReference type="ChEBI" id="CHEBI:145989"/>
    </ligand>
</feature>
<feature type="active site" description="Proton acceptor" evidence="7">
    <location>
        <position position="327"/>
    </location>
</feature>
<dbReference type="InterPro" id="IPR013792">
    <property type="entry name" value="RNA3'P_cycl/enolpyr_Trfase_a/b"/>
</dbReference>
<comment type="catalytic activity">
    <reaction evidence="6">
        <text>3-phosphoshikimate + phosphoenolpyruvate = 5-O-(1-carboxyvinyl)-3-phosphoshikimate + phosphate</text>
        <dbReference type="Rhea" id="RHEA:21256"/>
        <dbReference type="ChEBI" id="CHEBI:43474"/>
        <dbReference type="ChEBI" id="CHEBI:57701"/>
        <dbReference type="ChEBI" id="CHEBI:58702"/>
        <dbReference type="ChEBI" id="CHEBI:145989"/>
        <dbReference type="EC" id="2.5.1.19"/>
    </reaction>
    <physiologicalReaction direction="left-to-right" evidence="6">
        <dbReference type="Rhea" id="RHEA:21257"/>
    </physiologicalReaction>
</comment>
<dbReference type="InterPro" id="IPR036968">
    <property type="entry name" value="Enolpyruvate_Tfrase_sf"/>
</dbReference>
<dbReference type="UniPathway" id="UPA00053">
    <property type="reaction ID" value="UER00089"/>
</dbReference>
<evidence type="ECO:0000313" key="9">
    <source>
        <dbReference type="EMBL" id="CAA9542786.1"/>
    </source>
</evidence>
<evidence type="ECO:0000256" key="3">
    <source>
        <dbReference type="ARBA" id="ARBA00022605"/>
    </source>
</evidence>
<dbReference type="GO" id="GO:0009073">
    <property type="term" value="P:aromatic amino acid family biosynthetic process"/>
    <property type="evidence" value="ECO:0007669"/>
    <property type="project" value="UniProtKB-KW"/>
</dbReference>
<dbReference type="Pfam" id="PF00275">
    <property type="entry name" value="EPSP_synthase"/>
    <property type="match status" value="1"/>
</dbReference>
<reference evidence="9" key="1">
    <citation type="submission" date="2020-02" db="EMBL/GenBank/DDBJ databases">
        <authorList>
            <person name="Meier V. D."/>
        </authorList>
    </citation>
    <scope>NUCLEOTIDE SEQUENCE</scope>
    <source>
        <strain evidence="9">AVDCRST_MAG87</strain>
    </source>
</reference>
<comment type="subcellular location">
    <subcellularLocation>
        <location evidence="7">Cytoplasm</location>
    </subcellularLocation>
</comment>
<evidence type="ECO:0000259" key="8">
    <source>
        <dbReference type="Pfam" id="PF00275"/>
    </source>
</evidence>
<feature type="binding site" evidence="7">
    <location>
        <position position="133"/>
    </location>
    <ligand>
        <name>phosphoenolpyruvate</name>
        <dbReference type="ChEBI" id="CHEBI:58702"/>
    </ligand>
</feature>
<dbReference type="CDD" id="cd01556">
    <property type="entry name" value="EPSP_synthase"/>
    <property type="match status" value="1"/>
</dbReference>
<feature type="binding site" evidence="7">
    <location>
        <position position="37"/>
    </location>
    <ligand>
        <name>3-phosphoshikimate</name>
        <dbReference type="ChEBI" id="CHEBI:145989"/>
    </ligand>
</feature>
<dbReference type="InterPro" id="IPR001986">
    <property type="entry name" value="Enolpyruvate_Tfrase_dom"/>
</dbReference>
<feature type="binding site" evidence="7">
    <location>
        <position position="32"/>
    </location>
    <ligand>
        <name>phosphoenolpyruvate</name>
        <dbReference type="ChEBI" id="CHEBI:58702"/>
    </ligand>
</feature>
<name>A0A6J4U8K8_9BACT</name>
<dbReference type="PANTHER" id="PTHR21090:SF5">
    <property type="entry name" value="PENTAFUNCTIONAL AROM POLYPEPTIDE"/>
    <property type="match status" value="1"/>
</dbReference>
<evidence type="ECO:0000256" key="2">
    <source>
        <dbReference type="ARBA" id="ARBA00009948"/>
    </source>
</evidence>
<feature type="binding site" evidence="7">
    <location>
        <position position="179"/>
    </location>
    <ligand>
        <name>3-phosphoshikimate</name>
        <dbReference type="ChEBI" id="CHEBI:145989"/>
    </ligand>
</feature>
<dbReference type="GO" id="GO:0003866">
    <property type="term" value="F:3-phosphoshikimate 1-carboxyvinyltransferase activity"/>
    <property type="evidence" value="ECO:0007669"/>
    <property type="project" value="UniProtKB-UniRule"/>
</dbReference>
<dbReference type="EC" id="2.5.1.19" evidence="7"/>
<dbReference type="GO" id="GO:0005737">
    <property type="term" value="C:cytoplasm"/>
    <property type="evidence" value="ECO:0007669"/>
    <property type="project" value="UniProtKB-SubCell"/>
</dbReference>
<keyword evidence="3 7" id="KW-0028">Amino-acid biosynthesis</keyword>
<feature type="binding site" evidence="7">
    <location>
        <position position="354"/>
    </location>
    <ligand>
        <name>3-phosphoshikimate</name>
        <dbReference type="ChEBI" id="CHEBI:145989"/>
    </ligand>
</feature>
<feature type="binding site" evidence="7">
    <location>
        <position position="327"/>
    </location>
    <ligand>
        <name>3-phosphoshikimate</name>
        <dbReference type="ChEBI" id="CHEBI:145989"/>
    </ligand>
</feature>
<feature type="binding site" evidence="7">
    <location>
        <position position="207"/>
    </location>
    <ligand>
        <name>3-phosphoshikimate</name>
        <dbReference type="ChEBI" id="CHEBI:145989"/>
    </ligand>
</feature>
<keyword evidence="5 7" id="KW-0057">Aromatic amino acid biosynthesis</keyword>
<dbReference type="PROSITE" id="PS00885">
    <property type="entry name" value="EPSP_SYNTHASE_2"/>
    <property type="match status" value="1"/>
</dbReference>
<evidence type="ECO:0000256" key="7">
    <source>
        <dbReference type="HAMAP-Rule" id="MF_00210"/>
    </source>
</evidence>
<dbReference type="AlphaFoldDB" id="A0A6J4U8K8"/>
<dbReference type="NCBIfam" id="TIGR01356">
    <property type="entry name" value="aroA"/>
    <property type="match status" value="1"/>
</dbReference>
<accession>A0A6J4U8K8</accession>
<organism evidence="9">
    <name type="scientific">uncultured Thermomicrobiales bacterium</name>
    <dbReference type="NCBI Taxonomy" id="1645740"/>
    <lineage>
        <taxon>Bacteria</taxon>
        <taxon>Pseudomonadati</taxon>
        <taxon>Thermomicrobiota</taxon>
        <taxon>Thermomicrobia</taxon>
        <taxon>Thermomicrobiales</taxon>
        <taxon>environmental samples</taxon>
    </lineage>
</organism>
<dbReference type="SUPFAM" id="SSF55205">
    <property type="entry name" value="EPT/RTPC-like"/>
    <property type="match status" value="1"/>
</dbReference>
<feature type="binding site" evidence="7">
    <location>
        <position position="358"/>
    </location>
    <ligand>
        <name>phosphoenolpyruvate</name>
        <dbReference type="ChEBI" id="CHEBI:58702"/>
    </ligand>
</feature>
<dbReference type="Gene3D" id="3.65.10.10">
    <property type="entry name" value="Enolpyruvate transferase domain"/>
    <property type="match status" value="2"/>
</dbReference>
<evidence type="ECO:0000256" key="4">
    <source>
        <dbReference type="ARBA" id="ARBA00022679"/>
    </source>
</evidence>
<gene>
    <name evidence="7" type="primary">aroA</name>
    <name evidence="9" type="ORF">AVDCRST_MAG87-219</name>
</gene>
<dbReference type="GO" id="GO:0008652">
    <property type="term" value="P:amino acid biosynthetic process"/>
    <property type="evidence" value="ECO:0007669"/>
    <property type="project" value="UniProtKB-KW"/>
</dbReference>
<dbReference type="GO" id="GO:0009423">
    <property type="term" value="P:chorismate biosynthetic process"/>
    <property type="evidence" value="ECO:0007669"/>
    <property type="project" value="UniProtKB-UniRule"/>
</dbReference>
<feature type="binding site" evidence="7">
    <location>
        <position position="105"/>
    </location>
    <ligand>
        <name>phosphoenolpyruvate</name>
        <dbReference type="ChEBI" id="CHEBI:58702"/>
    </ligand>
</feature>
<feature type="binding site" evidence="7">
    <location>
        <position position="32"/>
    </location>
    <ligand>
        <name>3-phosphoshikimate</name>
        <dbReference type="ChEBI" id="CHEBI:145989"/>
    </ligand>
</feature>
<comment type="subunit">
    <text evidence="7">Monomer.</text>
</comment>
<keyword evidence="7" id="KW-0963">Cytoplasm</keyword>
<dbReference type="EMBL" id="CADCWJ010000061">
    <property type="protein sequence ID" value="CAA9542786.1"/>
    <property type="molecule type" value="Genomic_DNA"/>
</dbReference>
<feature type="domain" description="Enolpyruvate transferase" evidence="8">
    <location>
        <begin position="20"/>
        <end position="433"/>
    </location>
</feature>
<evidence type="ECO:0000256" key="1">
    <source>
        <dbReference type="ARBA" id="ARBA00004811"/>
    </source>
</evidence>
<dbReference type="PANTHER" id="PTHR21090">
    <property type="entry name" value="AROM/DEHYDROQUINATE SYNTHASE"/>
    <property type="match status" value="1"/>
</dbReference>
<comment type="function">
    <text evidence="7">Catalyzes the transfer of the enolpyruvyl moiety of phosphoenolpyruvate (PEP) to the 5-hydroxyl of shikimate-3-phosphate (S3P) to produce enolpyruvyl shikimate-3-phosphate and inorganic phosphate.</text>
</comment>
<feature type="binding site" evidence="7">
    <location>
        <position position="181"/>
    </location>
    <ligand>
        <name>phosphoenolpyruvate</name>
        <dbReference type="ChEBI" id="CHEBI:58702"/>
    </ligand>
</feature>
<protein>
    <recommendedName>
        <fullName evidence="7">3-phosphoshikimate 1-carboxyvinyltransferase</fullName>
        <ecNumber evidence="7">2.5.1.19</ecNumber>
    </recommendedName>
    <alternativeName>
        <fullName evidence="7">5-enolpyruvylshikimate-3-phosphate synthase</fullName>
        <shortName evidence="7">EPSP synthase</shortName>
        <shortName evidence="7">EPSPS</shortName>
    </alternativeName>
</protein>
<evidence type="ECO:0000256" key="6">
    <source>
        <dbReference type="ARBA" id="ARBA00044633"/>
    </source>
</evidence>
<dbReference type="InterPro" id="IPR023193">
    <property type="entry name" value="EPSP_synthase_CS"/>
</dbReference>
<dbReference type="PIRSF" id="PIRSF000505">
    <property type="entry name" value="EPSPS"/>
    <property type="match status" value="1"/>
</dbReference>
<dbReference type="InterPro" id="IPR006264">
    <property type="entry name" value="EPSP_synthase"/>
</dbReference>
<sequence length="440" mass="46417">MYIANASFRQDIIAMQPISRAISGTAAVPGSKSITNRALLIAALAEGPSTLTGALFSDDTRYMAGALNQLGITVRGDEDAERFDVEGGDGTFPASSGMLFVGNSGTTARFLTAALTLGTGEFHLDGVPRMRERPIAPLIDALNQLGADVVSAEGNGCPPIVIRARGLRGGTARLAGDTSSQFFTGLLIAAPYAQTGVRIEVEGELVSKPYITITADVMTAFGVTPEIDDAAWRSFAVAPGQRYRGRHYVVEPDASNASYFFAAAAVSGGEIAVDGLGSRSHQGDLQFVRVLETMGCEVTMSETSTSVRGPADGRLRGGEFDFNAISDTAQTLAAIAPFADGPVTIRGIAHNRVKETDRIGAVATELRKLGQVVTEFDDGMTIDPRPVTPAEIETYDDHRMAMSFAITGLRASGVSILDPACVAKTFPSFFERLADLTHGR</sequence>
<feature type="binding site" evidence="7">
    <location>
        <position position="180"/>
    </location>
    <ligand>
        <name>3-phosphoshikimate</name>
        <dbReference type="ChEBI" id="CHEBI:145989"/>
    </ligand>
</feature>
<proteinExistence type="inferred from homology"/>
<feature type="binding site" evidence="7">
    <location>
        <position position="181"/>
    </location>
    <ligand>
        <name>3-phosphoshikimate</name>
        <dbReference type="ChEBI" id="CHEBI:145989"/>
    </ligand>
</feature>
<dbReference type="HAMAP" id="MF_00210">
    <property type="entry name" value="EPSP_synth"/>
    <property type="match status" value="1"/>
</dbReference>
<comment type="caution">
    <text evidence="7">Lacks conserved residue(s) required for the propagation of feature annotation.</text>
</comment>
<dbReference type="PROSITE" id="PS00104">
    <property type="entry name" value="EPSP_SYNTHASE_1"/>
    <property type="match status" value="1"/>
</dbReference>
<feature type="binding site" evidence="7">
    <location>
        <position position="399"/>
    </location>
    <ligand>
        <name>phosphoenolpyruvate</name>
        <dbReference type="ChEBI" id="CHEBI:58702"/>
    </ligand>
</feature>
<comment type="pathway">
    <text evidence="1 7">Metabolic intermediate biosynthesis; chorismate biosynthesis; chorismate from D-erythrose 4-phosphate and phosphoenolpyruvate: step 6/7.</text>
</comment>